<proteinExistence type="predicted"/>
<dbReference type="Proteomes" id="UP000716291">
    <property type="component" value="Unassembled WGS sequence"/>
</dbReference>
<comment type="caution">
    <text evidence="2">The sequence shown here is derived from an EMBL/GenBank/DDBJ whole genome shotgun (WGS) entry which is preliminary data.</text>
</comment>
<dbReference type="AlphaFoldDB" id="A0A9P6X014"/>
<evidence type="ECO:0000256" key="1">
    <source>
        <dbReference type="SAM" id="MobiDB-lite"/>
    </source>
</evidence>
<gene>
    <name evidence="2" type="ORF">G6F64_011286</name>
</gene>
<name>A0A9P6X014_RHIOR</name>
<protein>
    <submittedName>
        <fullName evidence="2">Uncharacterized protein</fullName>
    </submittedName>
</protein>
<evidence type="ECO:0000313" key="3">
    <source>
        <dbReference type="Proteomes" id="UP000716291"/>
    </source>
</evidence>
<dbReference type="EMBL" id="JAANQT010002677">
    <property type="protein sequence ID" value="KAG1302026.1"/>
    <property type="molecule type" value="Genomic_DNA"/>
</dbReference>
<feature type="region of interest" description="Disordered" evidence="1">
    <location>
        <begin position="13"/>
        <end position="44"/>
    </location>
</feature>
<organism evidence="2 3">
    <name type="scientific">Rhizopus oryzae</name>
    <name type="common">Mucormycosis agent</name>
    <name type="synonym">Rhizopus arrhizus var. delemar</name>
    <dbReference type="NCBI Taxonomy" id="64495"/>
    <lineage>
        <taxon>Eukaryota</taxon>
        <taxon>Fungi</taxon>
        <taxon>Fungi incertae sedis</taxon>
        <taxon>Mucoromycota</taxon>
        <taxon>Mucoromycotina</taxon>
        <taxon>Mucoromycetes</taxon>
        <taxon>Mucorales</taxon>
        <taxon>Mucorineae</taxon>
        <taxon>Rhizopodaceae</taxon>
        <taxon>Rhizopus</taxon>
    </lineage>
</organism>
<sequence length="123" mass="14148">MARFLKGSDAALSNHKKSMPGFQSQVRPWEQPGDQQDQLPAHPKEAHKHTCLVISEQHLHILSISLIKFAKLLTLQEDPTQVFDIINIIMVPSQYKSKLVPNILYQVEIRVSCWLALYYLQEV</sequence>
<reference evidence="2" key="1">
    <citation type="journal article" date="2020" name="Microb. Genom.">
        <title>Genetic diversity of clinical and environmental Mucorales isolates obtained from an investigation of mucormycosis cases among solid organ transplant recipients.</title>
        <authorList>
            <person name="Nguyen M.H."/>
            <person name="Kaul D."/>
            <person name="Muto C."/>
            <person name="Cheng S.J."/>
            <person name="Richter R.A."/>
            <person name="Bruno V.M."/>
            <person name="Liu G."/>
            <person name="Beyhan S."/>
            <person name="Sundermann A.J."/>
            <person name="Mounaud S."/>
            <person name="Pasculle A.W."/>
            <person name="Nierman W.C."/>
            <person name="Driscoll E."/>
            <person name="Cumbie R."/>
            <person name="Clancy C.J."/>
            <person name="Dupont C.L."/>
        </authorList>
    </citation>
    <scope>NUCLEOTIDE SEQUENCE</scope>
    <source>
        <strain evidence="2">GL11</strain>
    </source>
</reference>
<evidence type="ECO:0000313" key="2">
    <source>
        <dbReference type="EMBL" id="KAG1302026.1"/>
    </source>
</evidence>
<accession>A0A9P6X014</accession>
<keyword evidence="3" id="KW-1185">Reference proteome</keyword>